<gene>
    <name evidence="3" type="primary">LOC110990831</name>
</gene>
<accession>A0A8B8A6J7</accession>
<dbReference type="Gene3D" id="4.10.530.10">
    <property type="entry name" value="Gamma-fibrinogen Carboxyl Terminal Fragment, domain 2"/>
    <property type="match status" value="1"/>
</dbReference>
<evidence type="ECO:0000313" key="3">
    <source>
        <dbReference type="RefSeq" id="XP_022111616.1"/>
    </source>
</evidence>
<dbReference type="KEGG" id="aplc:110990831"/>
<dbReference type="Gene3D" id="3.90.215.10">
    <property type="entry name" value="Gamma Fibrinogen, chain A, domain 1"/>
    <property type="match status" value="1"/>
</dbReference>
<dbReference type="PANTHER" id="PTHR19143">
    <property type="entry name" value="FIBRINOGEN/TENASCIN/ANGIOPOEITIN"/>
    <property type="match status" value="1"/>
</dbReference>
<dbReference type="SMART" id="SM00186">
    <property type="entry name" value="FBG"/>
    <property type="match status" value="1"/>
</dbReference>
<dbReference type="SUPFAM" id="SSF56496">
    <property type="entry name" value="Fibrinogen C-terminal domain-like"/>
    <property type="match status" value="2"/>
</dbReference>
<proteinExistence type="predicted"/>
<reference evidence="3" key="1">
    <citation type="submission" date="2025-08" db="UniProtKB">
        <authorList>
            <consortium name="RefSeq"/>
        </authorList>
    </citation>
    <scope>IDENTIFICATION</scope>
</reference>
<protein>
    <submittedName>
        <fullName evidence="3">Fibrinogen C domain-containing protein 1-A-like</fullName>
    </submittedName>
</protein>
<dbReference type="PROSITE" id="PS51406">
    <property type="entry name" value="FIBRINOGEN_C_2"/>
    <property type="match status" value="1"/>
</dbReference>
<dbReference type="InterPro" id="IPR036056">
    <property type="entry name" value="Fibrinogen-like_C"/>
</dbReference>
<sequence length="241" mass="27439">MESPKDITDCQEWLDAGHYTSDVYTIYPMQYQNGLQVYCDMKTNGSRWMGLQGGWINAPIPTSNEATARARCDDTSRRLKATTQQVDGKTRQVDGRIRRNYTTAGHNVTTRRHETKEFLDLSRKLSWSETNSRTVDLFLKRIAIIHSDSLTTKHNNQDFSTYDRDNDNDAGNNCAEKHHGGWWFNKCQPTTGFNFNPDVTSNLNGEYSTVMGGSDNPANLRWKAVPNGETIFTSEIKLRKG</sequence>
<dbReference type="OrthoDB" id="6071009at2759"/>
<keyword evidence="2" id="KW-1185">Reference proteome</keyword>
<feature type="domain" description="Fibrinogen C-terminal" evidence="1">
    <location>
        <begin position="1"/>
        <end position="207"/>
    </location>
</feature>
<dbReference type="Pfam" id="PF00147">
    <property type="entry name" value="Fibrinogen_C"/>
    <property type="match status" value="2"/>
</dbReference>
<organism evidence="2 3">
    <name type="scientific">Acanthaster planci</name>
    <name type="common">Crown-of-thorns starfish</name>
    <dbReference type="NCBI Taxonomy" id="133434"/>
    <lineage>
        <taxon>Eukaryota</taxon>
        <taxon>Metazoa</taxon>
        <taxon>Echinodermata</taxon>
        <taxon>Eleutherozoa</taxon>
        <taxon>Asterozoa</taxon>
        <taxon>Asteroidea</taxon>
        <taxon>Valvatacea</taxon>
        <taxon>Valvatida</taxon>
        <taxon>Acanthasteridae</taxon>
        <taxon>Acanthaster</taxon>
    </lineage>
</organism>
<name>A0A8B8A6J7_ACAPL</name>
<dbReference type="InterPro" id="IPR002181">
    <property type="entry name" value="Fibrinogen_a/b/g_C_dom"/>
</dbReference>
<dbReference type="AlphaFoldDB" id="A0A8B8A6J7"/>
<evidence type="ECO:0000259" key="1">
    <source>
        <dbReference type="PROSITE" id="PS51406"/>
    </source>
</evidence>
<dbReference type="RefSeq" id="XP_022111616.1">
    <property type="nucleotide sequence ID" value="XM_022255924.1"/>
</dbReference>
<dbReference type="InterPro" id="IPR050373">
    <property type="entry name" value="Fibrinogen_C-term_domain"/>
</dbReference>
<dbReference type="InterPro" id="IPR014716">
    <property type="entry name" value="Fibrinogen_a/b/g_C_1"/>
</dbReference>
<dbReference type="Proteomes" id="UP000694845">
    <property type="component" value="Unplaced"/>
</dbReference>
<dbReference type="GeneID" id="110990831"/>
<evidence type="ECO:0000313" key="2">
    <source>
        <dbReference type="Proteomes" id="UP000694845"/>
    </source>
</evidence>